<organism evidence="2 3">
    <name type="scientific">Polarella glacialis</name>
    <name type="common">Dinoflagellate</name>
    <dbReference type="NCBI Taxonomy" id="89957"/>
    <lineage>
        <taxon>Eukaryota</taxon>
        <taxon>Sar</taxon>
        <taxon>Alveolata</taxon>
        <taxon>Dinophyceae</taxon>
        <taxon>Suessiales</taxon>
        <taxon>Suessiaceae</taxon>
        <taxon>Polarella</taxon>
    </lineage>
</organism>
<protein>
    <submittedName>
        <fullName evidence="2">Uncharacterized protein</fullName>
    </submittedName>
</protein>
<evidence type="ECO:0000313" key="2">
    <source>
        <dbReference type="EMBL" id="CAE8659175.1"/>
    </source>
</evidence>
<comment type="caution">
    <text evidence="2">The sequence shown here is derived from an EMBL/GenBank/DDBJ whole genome shotgun (WGS) entry which is preliminary data.</text>
</comment>
<feature type="non-terminal residue" evidence="2">
    <location>
        <position position="1"/>
    </location>
</feature>
<dbReference type="EMBL" id="CAJNNW010016443">
    <property type="protein sequence ID" value="CAE8659175.1"/>
    <property type="molecule type" value="Genomic_DNA"/>
</dbReference>
<dbReference type="Proteomes" id="UP000626109">
    <property type="component" value="Unassembled WGS sequence"/>
</dbReference>
<proteinExistence type="predicted"/>
<reference evidence="2" key="1">
    <citation type="submission" date="2021-02" db="EMBL/GenBank/DDBJ databases">
        <authorList>
            <person name="Dougan E. K."/>
            <person name="Rhodes N."/>
            <person name="Thang M."/>
            <person name="Chan C."/>
        </authorList>
    </citation>
    <scope>NUCLEOTIDE SEQUENCE</scope>
</reference>
<evidence type="ECO:0000256" key="1">
    <source>
        <dbReference type="SAM" id="MobiDB-lite"/>
    </source>
</evidence>
<evidence type="ECO:0000313" key="3">
    <source>
        <dbReference type="Proteomes" id="UP000626109"/>
    </source>
</evidence>
<gene>
    <name evidence="2" type="ORF">PGLA2088_LOCUS13680</name>
</gene>
<accession>A0A813IRV9</accession>
<feature type="region of interest" description="Disordered" evidence="1">
    <location>
        <begin position="112"/>
        <end position="131"/>
    </location>
</feature>
<sequence>ASGGLTPEVSEAMATSPVAQLPMLARPEERDRLLRRMEHNARARERTAKINGELSSVRQENKQTFLREAAGFRKDIVDSAHERTARWTTKTQDHPFLVDLWAEDEKIYRANQKRLKGETKRDSLAAMRQRE</sequence>
<feature type="compositionally biased region" description="Basic and acidic residues" evidence="1">
    <location>
        <begin position="115"/>
        <end position="131"/>
    </location>
</feature>
<dbReference type="AlphaFoldDB" id="A0A813IRV9"/>
<feature type="region of interest" description="Disordered" evidence="1">
    <location>
        <begin position="40"/>
        <end position="59"/>
    </location>
</feature>
<name>A0A813IRV9_POLGL</name>
<feature type="non-terminal residue" evidence="2">
    <location>
        <position position="131"/>
    </location>
</feature>